<organism evidence="1 2">
    <name type="scientific">Flavonifractor plautii</name>
    <name type="common">Fusobacterium plautii</name>
    <dbReference type="NCBI Taxonomy" id="292800"/>
    <lineage>
        <taxon>Bacteria</taxon>
        <taxon>Bacillati</taxon>
        <taxon>Bacillota</taxon>
        <taxon>Clostridia</taxon>
        <taxon>Eubacteriales</taxon>
        <taxon>Oscillospiraceae</taxon>
        <taxon>Flavonifractor</taxon>
    </lineage>
</organism>
<proteinExistence type="predicted"/>
<name>A0A6I2R209_FLAPL</name>
<dbReference type="AlphaFoldDB" id="A0A6I2R209"/>
<evidence type="ECO:0000313" key="1">
    <source>
        <dbReference type="EMBL" id="MSB19939.1"/>
    </source>
</evidence>
<dbReference type="RefSeq" id="WP_172697665.1">
    <property type="nucleotide sequence ID" value="NZ_JAQLWY010000020.1"/>
</dbReference>
<accession>A0A6I2R209</accession>
<dbReference type="InterPro" id="IPR014998">
    <property type="entry name" value="DUF1848"/>
</dbReference>
<evidence type="ECO:0000313" key="2">
    <source>
        <dbReference type="Proteomes" id="UP000434475"/>
    </source>
</evidence>
<dbReference type="Proteomes" id="UP000434475">
    <property type="component" value="Unassembled WGS sequence"/>
</dbReference>
<gene>
    <name evidence="1" type="ORF">GKE97_10470</name>
</gene>
<reference evidence="1 2" key="1">
    <citation type="journal article" date="2019" name="Nat. Med.">
        <title>A library of human gut bacterial isolates paired with longitudinal multiomics data enables mechanistic microbiome research.</title>
        <authorList>
            <person name="Poyet M."/>
            <person name="Groussin M."/>
            <person name="Gibbons S.M."/>
            <person name="Avila-Pacheco J."/>
            <person name="Jiang X."/>
            <person name="Kearney S.M."/>
            <person name="Perrotta A.R."/>
            <person name="Berdy B."/>
            <person name="Zhao S."/>
            <person name="Lieberman T.D."/>
            <person name="Swanson P.K."/>
            <person name="Smith M."/>
            <person name="Roesemann S."/>
            <person name="Alexander J.E."/>
            <person name="Rich S.A."/>
            <person name="Livny J."/>
            <person name="Vlamakis H."/>
            <person name="Clish C."/>
            <person name="Bullock K."/>
            <person name="Deik A."/>
            <person name="Scott J."/>
            <person name="Pierce K.A."/>
            <person name="Xavier R.J."/>
            <person name="Alm E.J."/>
        </authorList>
    </citation>
    <scope>NUCLEOTIDE SEQUENCE [LARGE SCALE GENOMIC DNA]</scope>
    <source>
        <strain evidence="1 2">BIOML-A2</strain>
    </source>
</reference>
<protein>
    <submittedName>
        <fullName evidence="1">DUF1848 family protein</fullName>
    </submittedName>
</protein>
<sequence>MAKYKIGITEAGDAGLDLSWEPYVDNLDGVVLVTKNITPSFHDAALRNKEKAILHATITGYGNTQLEPQVPDPSKEMAALLKLVDDGFPKARVVVRIDPIIPTDRGLTRAKKIFDKALKAGFRRFRVSVIDMYPHVRERFLKAGLPLPYGPNGFSPNAEQLRAVDRMLEEIWYRAPQVQIESCAEPRLQAPIKCGCISSYDLELLGLDEPDADTTGPQRKNCMCYSGKTELLKHKAQCEHGCLYCYWR</sequence>
<dbReference type="EMBL" id="WKPR01000009">
    <property type="protein sequence ID" value="MSB19939.1"/>
    <property type="molecule type" value="Genomic_DNA"/>
</dbReference>
<comment type="caution">
    <text evidence="1">The sequence shown here is derived from an EMBL/GenBank/DDBJ whole genome shotgun (WGS) entry which is preliminary data.</text>
</comment>
<dbReference type="Pfam" id="PF08902">
    <property type="entry name" value="DUF1848"/>
    <property type="match status" value="1"/>
</dbReference>